<dbReference type="GO" id="GO:0005576">
    <property type="term" value="C:extracellular region"/>
    <property type="evidence" value="ECO:0007669"/>
    <property type="project" value="UniProtKB-SubCell"/>
</dbReference>
<dbReference type="PANTHER" id="PTHR31884:SF9">
    <property type="entry name" value="ENDOPOLYGALACTURONASE D-RELATED"/>
    <property type="match status" value="1"/>
</dbReference>
<dbReference type="InterPro" id="IPR050434">
    <property type="entry name" value="Glycosyl_hydrlase_28"/>
</dbReference>
<evidence type="ECO:0000313" key="16">
    <source>
        <dbReference type="Proteomes" id="UP001566132"/>
    </source>
</evidence>
<dbReference type="SUPFAM" id="SSF51126">
    <property type="entry name" value="Pectin lyase-like"/>
    <property type="match status" value="1"/>
</dbReference>
<dbReference type="EC" id="3.2.1.15" evidence="3"/>
<evidence type="ECO:0000256" key="2">
    <source>
        <dbReference type="ARBA" id="ARBA00008834"/>
    </source>
</evidence>
<keyword evidence="9" id="KW-0325">Glycoprotein</keyword>
<dbReference type="InterPro" id="IPR012334">
    <property type="entry name" value="Pectin_lyas_fold"/>
</dbReference>
<evidence type="ECO:0000256" key="8">
    <source>
        <dbReference type="ARBA" id="ARBA00023157"/>
    </source>
</evidence>
<evidence type="ECO:0000256" key="3">
    <source>
        <dbReference type="ARBA" id="ARBA00012736"/>
    </source>
</evidence>
<evidence type="ECO:0000256" key="6">
    <source>
        <dbReference type="ARBA" id="ARBA00022737"/>
    </source>
</evidence>
<dbReference type="AlphaFoldDB" id="A0ABD1F2S5"/>
<keyword evidence="16" id="KW-1185">Reference proteome</keyword>
<keyword evidence="8" id="KW-1015">Disulfide bond</keyword>
<dbReference type="PANTHER" id="PTHR31884">
    <property type="entry name" value="POLYGALACTURONASE"/>
    <property type="match status" value="1"/>
</dbReference>
<proteinExistence type="inferred from homology"/>
<keyword evidence="4" id="KW-0964">Secreted</keyword>
<protein>
    <recommendedName>
        <fullName evidence="3">endo-polygalacturonase</fullName>
        <ecNumber evidence="3">3.2.1.15</ecNumber>
    </recommendedName>
</protein>
<evidence type="ECO:0000256" key="13">
    <source>
        <dbReference type="RuleBase" id="RU361169"/>
    </source>
</evidence>
<dbReference type="GO" id="GO:0004650">
    <property type="term" value="F:polygalacturonase activity"/>
    <property type="evidence" value="ECO:0007669"/>
    <property type="project" value="UniProtKB-EC"/>
</dbReference>
<feature type="chain" id="PRO_5044767535" description="endo-polygalacturonase" evidence="14">
    <location>
        <begin position="19"/>
        <end position="365"/>
    </location>
</feature>
<evidence type="ECO:0000256" key="9">
    <source>
        <dbReference type="ARBA" id="ARBA00023180"/>
    </source>
</evidence>
<evidence type="ECO:0000256" key="1">
    <source>
        <dbReference type="ARBA" id="ARBA00004613"/>
    </source>
</evidence>
<comment type="catalytic activity">
    <reaction evidence="12">
        <text>(1,4-alpha-D-galacturonosyl)n+m + H2O = (1,4-alpha-D-galacturonosyl)n + (1,4-alpha-D-galacturonosyl)m.</text>
        <dbReference type="EC" id="3.2.1.15"/>
    </reaction>
</comment>
<evidence type="ECO:0000256" key="10">
    <source>
        <dbReference type="ARBA" id="ARBA00023295"/>
    </source>
</evidence>
<dbReference type="Gene3D" id="2.160.20.10">
    <property type="entry name" value="Single-stranded right-handed beta-helix, Pectin lyase-like"/>
    <property type="match status" value="1"/>
</dbReference>
<dbReference type="GO" id="GO:0045490">
    <property type="term" value="P:pectin catabolic process"/>
    <property type="evidence" value="ECO:0007669"/>
    <property type="project" value="UniProtKB-ARBA"/>
</dbReference>
<dbReference type="FunFam" id="2.160.20.10:FF:000002">
    <property type="entry name" value="Endopolygalacturonase D"/>
    <property type="match status" value="1"/>
</dbReference>
<dbReference type="Proteomes" id="UP001566132">
    <property type="component" value="Unassembled WGS sequence"/>
</dbReference>
<evidence type="ECO:0000256" key="12">
    <source>
        <dbReference type="ARBA" id="ARBA00034074"/>
    </source>
</evidence>
<dbReference type="SMART" id="SM00710">
    <property type="entry name" value="PbH1"/>
    <property type="match status" value="5"/>
</dbReference>
<evidence type="ECO:0000256" key="5">
    <source>
        <dbReference type="ARBA" id="ARBA00022729"/>
    </source>
</evidence>
<dbReference type="InterPro" id="IPR006626">
    <property type="entry name" value="PbH1"/>
</dbReference>
<evidence type="ECO:0000256" key="4">
    <source>
        <dbReference type="ARBA" id="ARBA00022525"/>
    </source>
</evidence>
<name>A0ABD1F2S5_HYPHA</name>
<keyword evidence="11" id="KW-0961">Cell wall biogenesis/degradation</keyword>
<organism evidence="15 16">
    <name type="scientific">Hypothenemus hampei</name>
    <name type="common">Coffee berry borer</name>
    <dbReference type="NCBI Taxonomy" id="57062"/>
    <lineage>
        <taxon>Eukaryota</taxon>
        <taxon>Metazoa</taxon>
        <taxon>Ecdysozoa</taxon>
        <taxon>Arthropoda</taxon>
        <taxon>Hexapoda</taxon>
        <taxon>Insecta</taxon>
        <taxon>Pterygota</taxon>
        <taxon>Neoptera</taxon>
        <taxon>Endopterygota</taxon>
        <taxon>Coleoptera</taxon>
        <taxon>Polyphaga</taxon>
        <taxon>Cucujiformia</taxon>
        <taxon>Curculionidae</taxon>
        <taxon>Scolytinae</taxon>
        <taxon>Hypothenemus</taxon>
    </lineage>
</organism>
<comment type="subcellular location">
    <subcellularLocation>
        <location evidence="1">Secreted</location>
    </subcellularLocation>
</comment>
<evidence type="ECO:0000256" key="7">
    <source>
        <dbReference type="ARBA" id="ARBA00022801"/>
    </source>
</evidence>
<feature type="signal peptide" evidence="14">
    <location>
        <begin position="1"/>
        <end position="18"/>
    </location>
</feature>
<keyword evidence="10 13" id="KW-0326">Glycosidase</keyword>
<comment type="caution">
    <text evidence="15">The sequence shown here is derived from an EMBL/GenBank/DDBJ whole genome shotgun (WGS) entry which is preliminary data.</text>
</comment>
<evidence type="ECO:0000256" key="14">
    <source>
        <dbReference type="SAM" id="SignalP"/>
    </source>
</evidence>
<dbReference type="Pfam" id="PF00295">
    <property type="entry name" value="Glyco_hydro_28"/>
    <property type="match status" value="1"/>
</dbReference>
<dbReference type="EMBL" id="JBDJPC010000003">
    <property type="protein sequence ID" value="KAL1509556.1"/>
    <property type="molecule type" value="Genomic_DNA"/>
</dbReference>
<reference evidence="15 16" key="1">
    <citation type="submission" date="2024-05" db="EMBL/GenBank/DDBJ databases">
        <title>Genetic variation in Jamaican populations of the coffee berry borer (Hypothenemus hampei).</title>
        <authorList>
            <person name="Errbii M."/>
            <person name="Myrie A."/>
        </authorList>
    </citation>
    <scope>NUCLEOTIDE SEQUENCE [LARGE SCALE GENOMIC DNA]</scope>
    <source>
        <strain evidence="15">JA-Hopewell-2020-01-JO</strain>
        <tissue evidence="15">Whole body</tissue>
    </source>
</reference>
<comment type="similarity">
    <text evidence="2 13">Belongs to the glycosyl hydrolase 28 family.</text>
</comment>
<evidence type="ECO:0000256" key="11">
    <source>
        <dbReference type="ARBA" id="ARBA00023316"/>
    </source>
</evidence>
<gene>
    <name evidence="15" type="ORF">ABEB36_004270</name>
</gene>
<keyword evidence="5 14" id="KW-0732">Signal</keyword>
<dbReference type="InterPro" id="IPR011050">
    <property type="entry name" value="Pectin_lyase_fold/virulence"/>
</dbReference>
<dbReference type="InterPro" id="IPR000743">
    <property type="entry name" value="Glyco_hydro_28"/>
</dbReference>
<keyword evidence="7 13" id="KW-0378">Hydrolase</keyword>
<keyword evidence="6" id="KW-0677">Repeat</keyword>
<sequence>MLSIKLFTVVATVAAVYANPVDQLDASCSVSSYDDIATAVSSCTTLTLTDITVPASTTLSLKLQSGTKLTMAGTWKWEYAEWDGPLLEISGSKVTVTGSSVTLDGRGAKWWDGKGDSGTKKPKFFRIKTTGGSTFSNIKLLNCPRQCVSINSASDTTIDNFDLELTAGDTEGGHNTDGFDISSSSGITIKNTVVKNQDDCIAVNQGSNMLFQNMTCSGGHGLSLSVGQSSENGSKNTVSNITFIDSTVMKSDNGIHVKTHSDAGTGAVKDVTYQNIKLSGIKKYGINIQEDYENGSSSGNPKSNIPITNLKMISVTGTMSGDSSSMPVYILCGSGGCSDWSWSTVSITNGKKSNSCNFTPSGFTC</sequence>
<dbReference type="GO" id="GO:0071555">
    <property type="term" value="P:cell wall organization"/>
    <property type="evidence" value="ECO:0007669"/>
    <property type="project" value="UniProtKB-KW"/>
</dbReference>
<accession>A0ABD1F2S5</accession>
<evidence type="ECO:0000313" key="15">
    <source>
        <dbReference type="EMBL" id="KAL1509556.1"/>
    </source>
</evidence>